<reference evidence="1 2" key="1">
    <citation type="submission" date="2019-11" db="EMBL/GenBank/DDBJ databases">
        <title>Whole genome sequence of Oryza granulata.</title>
        <authorList>
            <person name="Li W."/>
        </authorList>
    </citation>
    <scope>NUCLEOTIDE SEQUENCE [LARGE SCALE GENOMIC DNA]</scope>
    <source>
        <strain evidence="2">cv. Menghai</strain>
        <tissue evidence="1">Leaf</tissue>
    </source>
</reference>
<protein>
    <submittedName>
        <fullName evidence="1">Uncharacterized protein</fullName>
    </submittedName>
</protein>
<dbReference type="AlphaFoldDB" id="A0A6G1DHY3"/>
<organism evidence="1 2">
    <name type="scientific">Oryza meyeriana var. granulata</name>
    <dbReference type="NCBI Taxonomy" id="110450"/>
    <lineage>
        <taxon>Eukaryota</taxon>
        <taxon>Viridiplantae</taxon>
        <taxon>Streptophyta</taxon>
        <taxon>Embryophyta</taxon>
        <taxon>Tracheophyta</taxon>
        <taxon>Spermatophyta</taxon>
        <taxon>Magnoliopsida</taxon>
        <taxon>Liliopsida</taxon>
        <taxon>Poales</taxon>
        <taxon>Poaceae</taxon>
        <taxon>BOP clade</taxon>
        <taxon>Oryzoideae</taxon>
        <taxon>Oryzeae</taxon>
        <taxon>Oryzinae</taxon>
        <taxon>Oryza</taxon>
        <taxon>Oryza meyeriana</taxon>
    </lineage>
</organism>
<dbReference type="EMBL" id="SPHZ02000006">
    <property type="protein sequence ID" value="KAF0912036.1"/>
    <property type="molecule type" value="Genomic_DNA"/>
</dbReference>
<gene>
    <name evidence="1" type="ORF">E2562_012952</name>
</gene>
<keyword evidence="2" id="KW-1185">Reference proteome</keyword>
<dbReference type="Proteomes" id="UP000479710">
    <property type="component" value="Unassembled WGS sequence"/>
</dbReference>
<proteinExistence type="predicted"/>
<evidence type="ECO:0000313" key="2">
    <source>
        <dbReference type="Proteomes" id="UP000479710"/>
    </source>
</evidence>
<sequence length="59" mass="6636">MEESKGQRASLVLFGSSTKGRDSDSVGEQVSGLVQALMELELYWVEKRNRGQECALREF</sequence>
<comment type="caution">
    <text evidence="1">The sequence shown here is derived from an EMBL/GenBank/DDBJ whole genome shotgun (WGS) entry which is preliminary data.</text>
</comment>
<name>A0A6G1DHY3_9ORYZ</name>
<accession>A0A6G1DHY3</accession>
<evidence type="ECO:0000313" key="1">
    <source>
        <dbReference type="EMBL" id="KAF0912036.1"/>
    </source>
</evidence>